<evidence type="ECO:0000313" key="2">
    <source>
        <dbReference type="EMBL" id="PJG52508.1"/>
    </source>
</evidence>
<comment type="caution">
    <text evidence="2">The sequence shown here is derived from an EMBL/GenBank/DDBJ whole genome shotgun (WGS) entry which is preliminary data.</text>
</comment>
<dbReference type="GO" id="GO:0003824">
    <property type="term" value="F:catalytic activity"/>
    <property type="evidence" value="ECO:0007669"/>
    <property type="project" value="InterPro"/>
</dbReference>
<evidence type="ECO:0000259" key="1">
    <source>
        <dbReference type="Pfam" id="PF01048"/>
    </source>
</evidence>
<dbReference type="EMBL" id="PGVG01000024">
    <property type="protein sequence ID" value="PJG52508.1"/>
    <property type="molecule type" value="Genomic_DNA"/>
</dbReference>
<gene>
    <name evidence="2" type="ORF">CVM73_25410</name>
</gene>
<dbReference type="InterPro" id="IPR000845">
    <property type="entry name" value="Nucleoside_phosphorylase_d"/>
</dbReference>
<keyword evidence="3" id="KW-1185">Reference proteome</keyword>
<dbReference type="AlphaFoldDB" id="A0A2M8R3X2"/>
<proteinExistence type="predicted"/>
<reference evidence="2 3" key="1">
    <citation type="submission" date="2017-11" db="EMBL/GenBank/DDBJ databases">
        <title>Bradyrhizobium forestalis sp. nov., an efficient nitrogen-fixing bacterium isolated from nodules of forest legume species in the Amazon.</title>
        <authorList>
            <person name="Costa E.M."/>
            <person name="Guimaraes A."/>
            <person name="Carvalho T.S."/>
            <person name="Rodrigues T.L."/>
            <person name="Ribeiro P.R.A."/>
            <person name="Lebbe L."/>
            <person name="Willems A."/>
            <person name="Moreira F.M.S."/>
        </authorList>
    </citation>
    <scope>NUCLEOTIDE SEQUENCE [LARGE SCALE GENOMIC DNA]</scope>
    <source>
        <strain evidence="2 3">INPA54B</strain>
    </source>
</reference>
<dbReference type="RefSeq" id="WP_100234556.1">
    <property type="nucleotide sequence ID" value="NZ_PGVG01000024.1"/>
</dbReference>
<dbReference type="Gene3D" id="3.40.50.1580">
    <property type="entry name" value="Nucleoside phosphorylase domain"/>
    <property type="match status" value="1"/>
</dbReference>
<feature type="domain" description="Nucleoside phosphorylase" evidence="1">
    <location>
        <begin position="58"/>
        <end position="262"/>
    </location>
</feature>
<evidence type="ECO:0000313" key="3">
    <source>
        <dbReference type="Proteomes" id="UP000231194"/>
    </source>
</evidence>
<name>A0A2M8R3X2_9BRAD</name>
<dbReference type="GO" id="GO:0009116">
    <property type="term" value="P:nucleoside metabolic process"/>
    <property type="evidence" value="ECO:0007669"/>
    <property type="project" value="InterPro"/>
</dbReference>
<organism evidence="2 3">
    <name type="scientific">Bradyrhizobium forestalis</name>
    <dbReference type="NCBI Taxonomy" id="1419263"/>
    <lineage>
        <taxon>Bacteria</taxon>
        <taxon>Pseudomonadati</taxon>
        <taxon>Pseudomonadota</taxon>
        <taxon>Alphaproteobacteria</taxon>
        <taxon>Hyphomicrobiales</taxon>
        <taxon>Nitrobacteraceae</taxon>
        <taxon>Bradyrhizobium</taxon>
    </lineage>
</organism>
<dbReference type="SUPFAM" id="SSF53167">
    <property type="entry name" value="Purine and uridine phosphorylases"/>
    <property type="match status" value="1"/>
</dbReference>
<dbReference type="OrthoDB" id="7945729at2"/>
<sequence>MDDKPRRAESAWPILGVKDHKAASVFRPEALLREARRQRQLPLVAVPEICVLDPDGDVVRHLKQTGAGRVHEGWACYHTELLAFDLDGIGEVGIVGCAVGAPFAVLVAEQLFVSGCRLLVSVTSAGQITSIGPTPYFVLIDRALRDEGTSFHYLPGSTFAEAPDVSLLDRIEREGRSLPEKLHRGSTWTTDAPYRETEAAIARARDLGTLAVEMEAAALYAFSAASGHSIACFAHVTNSMAQTEGDFDKGEADGAKATLAVIAAAARGWRSCEP</sequence>
<dbReference type="Proteomes" id="UP000231194">
    <property type="component" value="Unassembled WGS sequence"/>
</dbReference>
<accession>A0A2M8R3X2</accession>
<dbReference type="Pfam" id="PF01048">
    <property type="entry name" value="PNP_UDP_1"/>
    <property type="match status" value="1"/>
</dbReference>
<dbReference type="CDD" id="cd09007">
    <property type="entry name" value="NP-I_spr0068"/>
    <property type="match status" value="1"/>
</dbReference>
<dbReference type="InterPro" id="IPR035994">
    <property type="entry name" value="Nucleoside_phosphorylase_sf"/>
</dbReference>
<protein>
    <submittedName>
        <fullName evidence="2">Uridine phosphorylase</fullName>
    </submittedName>
</protein>